<evidence type="ECO:0000313" key="2">
    <source>
        <dbReference type="Proteomes" id="UP001056120"/>
    </source>
</evidence>
<accession>A0ACB9KCG8</accession>
<protein>
    <submittedName>
        <fullName evidence="1">Uncharacterized protein</fullName>
    </submittedName>
</protein>
<sequence length="149" mass="17379">MGDMNGFARDYTYHQHLQPITDHDDDSYHLESDDDNDDGDHSPRVPSQHDSAHGGGSRGTSKLPPIKRVGEKFASFEFHQSIGKILREHLKGPWITFNQVPQSARDSMFDCFRTRWSWESECEQLNYDAFKNVLKGRYRDIMYYLKAHL</sequence>
<organism evidence="1 2">
    <name type="scientific">Smallanthus sonchifolius</name>
    <dbReference type="NCBI Taxonomy" id="185202"/>
    <lineage>
        <taxon>Eukaryota</taxon>
        <taxon>Viridiplantae</taxon>
        <taxon>Streptophyta</taxon>
        <taxon>Embryophyta</taxon>
        <taxon>Tracheophyta</taxon>
        <taxon>Spermatophyta</taxon>
        <taxon>Magnoliopsida</taxon>
        <taxon>eudicotyledons</taxon>
        <taxon>Gunneridae</taxon>
        <taxon>Pentapetalae</taxon>
        <taxon>asterids</taxon>
        <taxon>campanulids</taxon>
        <taxon>Asterales</taxon>
        <taxon>Asteraceae</taxon>
        <taxon>Asteroideae</taxon>
        <taxon>Heliantheae alliance</taxon>
        <taxon>Millerieae</taxon>
        <taxon>Smallanthus</taxon>
    </lineage>
</organism>
<gene>
    <name evidence="1" type="ORF">L1987_04097</name>
</gene>
<reference evidence="2" key="1">
    <citation type="journal article" date="2022" name="Mol. Ecol. Resour.">
        <title>The genomes of chicory, endive, great burdock and yacon provide insights into Asteraceae palaeo-polyploidization history and plant inulin production.</title>
        <authorList>
            <person name="Fan W."/>
            <person name="Wang S."/>
            <person name="Wang H."/>
            <person name="Wang A."/>
            <person name="Jiang F."/>
            <person name="Liu H."/>
            <person name="Zhao H."/>
            <person name="Xu D."/>
            <person name="Zhang Y."/>
        </authorList>
    </citation>
    <scope>NUCLEOTIDE SEQUENCE [LARGE SCALE GENOMIC DNA]</scope>
    <source>
        <strain evidence="2">cv. Yunnan</strain>
    </source>
</reference>
<evidence type="ECO:0000313" key="1">
    <source>
        <dbReference type="EMBL" id="KAI3829965.1"/>
    </source>
</evidence>
<name>A0ACB9KCG8_9ASTR</name>
<reference evidence="1 2" key="2">
    <citation type="journal article" date="2022" name="Mol. Ecol. Resour.">
        <title>The genomes of chicory, endive, great burdock and yacon provide insights into Asteraceae paleo-polyploidization history and plant inulin production.</title>
        <authorList>
            <person name="Fan W."/>
            <person name="Wang S."/>
            <person name="Wang H."/>
            <person name="Wang A."/>
            <person name="Jiang F."/>
            <person name="Liu H."/>
            <person name="Zhao H."/>
            <person name="Xu D."/>
            <person name="Zhang Y."/>
        </authorList>
    </citation>
    <scope>NUCLEOTIDE SEQUENCE [LARGE SCALE GENOMIC DNA]</scope>
    <source>
        <strain evidence="2">cv. Yunnan</strain>
        <tissue evidence="1">Leaves</tissue>
    </source>
</reference>
<dbReference type="Proteomes" id="UP001056120">
    <property type="component" value="Linkage Group LG01"/>
</dbReference>
<keyword evidence="2" id="KW-1185">Reference proteome</keyword>
<comment type="caution">
    <text evidence="1">The sequence shown here is derived from an EMBL/GenBank/DDBJ whole genome shotgun (WGS) entry which is preliminary data.</text>
</comment>
<dbReference type="EMBL" id="CM042018">
    <property type="protein sequence ID" value="KAI3829965.1"/>
    <property type="molecule type" value="Genomic_DNA"/>
</dbReference>
<proteinExistence type="predicted"/>